<gene>
    <name evidence="3" type="ORF">ACFQ1S_28110</name>
</gene>
<dbReference type="PANTHER" id="PTHR35848:SF6">
    <property type="entry name" value="CUPIN TYPE-2 DOMAIN-CONTAINING PROTEIN"/>
    <property type="match status" value="1"/>
</dbReference>
<evidence type="ECO:0000313" key="4">
    <source>
        <dbReference type="Proteomes" id="UP001597045"/>
    </source>
</evidence>
<evidence type="ECO:0000259" key="2">
    <source>
        <dbReference type="Pfam" id="PF07883"/>
    </source>
</evidence>
<evidence type="ECO:0000256" key="1">
    <source>
        <dbReference type="ARBA" id="ARBA00022723"/>
    </source>
</evidence>
<keyword evidence="1" id="KW-0479">Metal-binding</keyword>
<feature type="domain" description="Cupin type-2" evidence="2">
    <location>
        <begin position="43"/>
        <end position="110"/>
    </location>
</feature>
<keyword evidence="4" id="KW-1185">Reference proteome</keyword>
<dbReference type="InterPro" id="IPR051610">
    <property type="entry name" value="GPI/OXD"/>
</dbReference>
<dbReference type="EMBL" id="JBHTIS010001994">
    <property type="protein sequence ID" value="MFD1049126.1"/>
    <property type="molecule type" value="Genomic_DNA"/>
</dbReference>
<dbReference type="InterPro" id="IPR014710">
    <property type="entry name" value="RmlC-like_jellyroll"/>
</dbReference>
<dbReference type="Proteomes" id="UP001597045">
    <property type="component" value="Unassembled WGS sequence"/>
</dbReference>
<name>A0ABW3MEJ4_9PSEU</name>
<comment type="caution">
    <text evidence="3">The sequence shown here is derived from an EMBL/GenBank/DDBJ whole genome shotgun (WGS) entry which is preliminary data.</text>
</comment>
<reference evidence="4" key="1">
    <citation type="journal article" date="2019" name="Int. J. Syst. Evol. Microbiol.">
        <title>The Global Catalogue of Microorganisms (GCM) 10K type strain sequencing project: providing services to taxonomists for standard genome sequencing and annotation.</title>
        <authorList>
            <consortium name="The Broad Institute Genomics Platform"/>
            <consortium name="The Broad Institute Genome Sequencing Center for Infectious Disease"/>
            <person name="Wu L."/>
            <person name="Ma J."/>
        </authorList>
    </citation>
    <scope>NUCLEOTIDE SEQUENCE [LARGE SCALE GENOMIC DNA]</scope>
    <source>
        <strain evidence="4">JCM 31486</strain>
    </source>
</reference>
<evidence type="ECO:0000313" key="3">
    <source>
        <dbReference type="EMBL" id="MFD1049126.1"/>
    </source>
</evidence>
<dbReference type="InterPro" id="IPR011051">
    <property type="entry name" value="RmlC_Cupin_sf"/>
</dbReference>
<dbReference type="Pfam" id="PF07883">
    <property type="entry name" value="Cupin_2"/>
    <property type="match status" value="1"/>
</dbReference>
<dbReference type="Gene3D" id="2.60.120.10">
    <property type="entry name" value="Jelly Rolls"/>
    <property type="match status" value="1"/>
</dbReference>
<sequence length="125" mass="14231">MTRPLTDVDIHRLESEKVSRNFGLDFKLLYPWDGMNAPFRGAWCVLRPGDLSEAHSHDQDEIVICMTGRGILLTEGEKIDMNAGDIVFLKAGNEHAMTNELTEDFSYYSIWWNQGMATDYLDAAE</sequence>
<dbReference type="InterPro" id="IPR013096">
    <property type="entry name" value="Cupin_2"/>
</dbReference>
<dbReference type="SUPFAM" id="SSF51182">
    <property type="entry name" value="RmlC-like cupins"/>
    <property type="match status" value="1"/>
</dbReference>
<dbReference type="PANTHER" id="PTHR35848">
    <property type="entry name" value="OXALATE-BINDING PROTEIN"/>
    <property type="match status" value="1"/>
</dbReference>
<accession>A0ABW3MEJ4</accession>
<proteinExistence type="predicted"/>
<protein>
    <submittedName>
        <fullName evidence="3">Cupin domain-containing protein</fullName>
    </submittedName>
</protein>
<organism evidence="3 4">
    <name type="scientific">Kibdelosporangium lantanae</name>
    <dbReference type="NCBI Taxonomy" id="1497396"/>
    <lineage>
        <taxon>Bacteria</taxon>
        <taxon>Bacillati</taxon>
        <taxon>Actinomycetota</taxon>
        <taxon>Actinomycetes</taxon>
        <taxon>Pseudonocardiales</taxon>
        <taxon>Pseudonocardiaceae</taxon>
        <taxon>Kibdelosporangium</taxon>
    </lineage>
</organism>